<reference evidence="2" key="1">
    <citation type="submission" date="2018-07" db="EMBL/GenBank/DDBJ databases">
        <title>Complete genome sequence of Sphingomonas bisphenolicum strain AO1, a bisphenol A degradative bacterium isolated from Japanese farm field.</title>
        <authorList>
            <person name="Murakami M."/>
            <person name="Koh M."/>
            <person name="Koba S."/>
            <person name="Matsumura Y."/>
        </authorList>
    </citation>
    <scope>NUCLEOTIDE SEQUENCE</scope>
    <source>
        <strain evidence="2">AO1</strain>
    </source>
</reference>
<evidence type="ECO:0000313" key="3">
    <source>
        <dbReference type="Proteomes" id="UP001059971"/>
    </source>
</evidence>
<dbReference type="Gene3D" id="3.40.50.300">
    <property type="entry name" value="P-loop containing nucleotide triphosphate hydrolases"/>
    <property type="match status" value="1"/>
</dbReference>
<dbReference type="PANTHER" id="PTHR43581:SF3">
    <property type="entry name" value="AAA+ ATPASE DOMAIN-CONTAINING PROTEIN"/>
    <property type="match status" value="1"/>
</dbReference>
<proteinExistence type="predicted"/>
<dbReference type="InterPro" id="IPR027417">
    <property type="entry name" value="P-loop_NTPase"/>
</dbReference>
<dbReference type="SUPFAM" id="SSF52540">
    <property type="entry name" value="P-loop containing nucleoside triphosphate hydrolases"/>
    <property type="match status" value="1"/>
</dbReference>
<sequence>MKLIEAHATNYRNIIDADPVAIGQTTCLVGKNEAGKSAFLKALEGIRSTDASFKDYGKITNYPRRMLAEYQSDHGENEARVMRTRWKLDAVDKKLIAMEFGNDTLTSDTVVVEKTYEQEGTSWTVQFSEKAALDHLISHHQLTSDDRAALNNATTALRAAALLEALSARSEAQQALLDAIKKFRSNSVSLRIIDILYPRMPKFMYFSHYDRMSGEMSINKLNEDRQNSRPMPSGDRVFLDFLEYAGTTLDDLVKTKQFEELNAKCEAAALKITDQIFDYWTQNDELKIKVVLSEGKSGDPAPFNSGPVARARVENSLHGVTVPFSERSAGFIWFFSFLVKFAQIKKSHGNVILLLDEPGLTLHGTAQLDLLRYFYKEIAPHHQLIWSTHSPFMVPPDDLSSVRTVEDVVQLDQRNRKKSIGTKIRSDVLTTDPQTNFPIFGAMGFEVTQTLVIGKNTLLVEGPSDILYLQVASAALKAAGRPHLSPHWAICPSGGIDKVLPFVRLFYGNKLNIAVLTDFERGQKRKLDDLHKSALLQEERIILATEVAGKDEADIEDFFAPALFVDLVNKAYGLQGEHLLTVEKLEAADTGTTRLVKKAEAYFRLLPQEIPEFSHFDPSMYLLQNPKLLSGKGKPVQETLARFETAFERIDKFI</sequence>
<gene>
    <name evidence="2" type="ORF">SBA_ch1_10250</name>
</gene>
<feature type="domain" description="Endonuclease GajA/Old nuclease/RecF-like AAA" evidence="1">
    <location>
        <begin position="1"/>
        <end position="394"/>
    </location>
</feature>
<organism evidence="2 3">
    <name type="scientific">Sphingomonas bisphenolicum</name>
    <dbReference type="NCBI Taxonomy" id="296544"/>
    <lineage>
        <taxon>Bacteria</taxon>
        <taxon>Pseudomonadati</taxon>
        <taxon>Pseudomonadota</taxon>
        <taxon>Alphaproteobacteria</taxon>
        <taxon>Sphingomonadales</taxon>
        <taxon>Sphingomonadaceae</taxon>
        <taxon>Sphingomonas</taxon>
    </lineage>
</organism>
<dbReference type="Pfam" id="PF13175">
    <property type="entry name" value="AAA_15"/>
    <property type="match status" value="1"/>
</dbReference>
<dbReference type="EMBL" id="AP018817">
    <property type="protein sequence ID" value="BBF68825.1"/>
    <property type="molecule type" value="Genomic_DNA"/>
</dbReference>
<name>A0ABM7G2J7_9SPHN</name>
<dbReference type="PANTHER" id="PTHR43581">
    <property type="entry name" value="ATP/GTP PHOSPHATASE"/>
    <property type="match status" value="1"/>
</dbReference>
<dbReference type="RefSeq" id="WP_261936126.1">
    <property type="nucleotide sequence ID" value="NZ_AP018817.1"/>
</dbReference>
<keyword evidence="3" id="KW-1185">Reference proteome</keyword>
<accession>A0ABM7G2J7</accession>
<protein>
    <recommendedName>
        <fullName evidence="1">Endonuclease GajA/Old nuclease/RecF-like AAA domain-containing protein</fullName>
    </recommendedName>
</protein>
<dbReference type="Proteomes" id="UP001059971">
    <property type="component" value="Chromosome 1"/>
</dbReference>
<evidence type="ECO:0000259" key="1">
    <source>
        <dbReference type="Pfam" id="PF13175"/>
    </source>
</evidence>
<evidence type="ECO:0000313" key="2">
    <source>
        <dbReference type="EMBL" id="BBF68825.1"/>
    </source>
</evidence>
<dbReference type="InterPro" id="IPR041685">
    <property type="entry name" value="AAA_GajA/Old/RecF-like"/>
</dbReference>
<dbReference type="InterPro" id="IPR051396">
    <property type="entry name" value="Bact_Antivir_Def_Nuclease"/>
</dbReference>